<evidence type="ECO:0000256" key="7">
    <source>
        <dbReference type="SAM" id="MobiDB-lite"/>
    </source>
</evidence>
<dbReference type="EMBL" id="CAXAMM010008002">
    <property type="protein sequence ID" value="CAK9016054.1"/>
    <property type="molecule type" value="Genomic_DNA"/>
</dbReference>
<evidence type="ECO:0000313" key="9">
    <source>
        <dbReference type="EMBL" id="CAK9016054.1"/>
    </source>
</evidence>
<feature type="transmembrane region" description="Helical" evidence="8">
    <location>
        <begin position="1199"/>
        <end position="1223"/>
    </location>
</feature>
<protein>
    <submittedName>
        <fullName evidence="9">Aspartic proteinase nepenthesin-1</fullName>
    </submittedName>
</protein>
<name>A0ABP0JNY7_9DINO</name>
<comment type="similarity">
    <text evidence="2">Belongs to the CTL (choline transporter-like) family.</text>
</comment>
<evidence type="ECO:0000256" key="4">
    <source>
        <dbReference type="ARBA" id="ARBA00022989"/>
    </source>
</evidence>
<keyword evidence="4 8" id="KW-1133">Transmembrane helix</keyword>
<evidence type="ECO:0000256" key="6">
    <source>
        <dbReference type="ARBA" id="ARBA00023180"/>
    </source>
</evidence>
<evidence type="ECO:0000256" key="3">
    <source>
        <dbReference type="ARBA" id="ARBA00022692"/>
    </source>
</evidence>
<feature type="compositionally biased region" description="Low complexity" evidence="7">
    <location>
        <begin position="1071"/>
        <end position="1084"/>
    </location>
</feature>
<feature type="transmembrane region" description="Helical" evidence="8">
    <location>
        <begin position="1174"/>
        <end position="1192"/>
    </location>
</feature>
<evidence type="ECO:0000256" key="1">
    <source>
        <dbReference type="ARBA" id="ARBA00004141"/>
    </source>
</evidence>
<feature type="transmembrane region" description="Helical" evidence="8">
    <location>
        <begin position="1343"/>
        <end position="1365"/>
    </location>
</feature>
<evidence type="ECO:0000313" key="10">
    <source>
        <dbReference type="Proteomes" id="UP001642464"/>
    </source>
</evidence>
<feature type="compositionally biased region" description="Basic and acidic residues" evidence="7">
    <location>
        <begin position="810"/>
        <end position="827"/>
    </location>
</feature>
<evidence type="ECO:0000256" key="5">
    <source>
        <dbReference type="ARBA" id="ARBA00023136"/>
    </source>
</evidence>
<feature type="region of interest" description="Disordered" evidence="7">
    <location>
        <begin position="810"/>
        <end position="861"/>
    </location>
</feature>
<keyword evidence="3 8" id="KW-0812">Transmembrane</keyword>
<dbReference type="InterPro" id="IPR007603">
    <property type="entry name" value="Choline_transptr-like"/>
</dbReference>
<sequence length="1635" mass="184207">MSSRTVGTTPIEAAQSIQSDEEWDMDLVDSFSSEEHDGRVATLSGEEEVEVIVKNIRDPQDLCAIPSNVQRHCTDIGGLVIYFAFSALVVYITVWVWPRGRPGALLRLPDWQGEHCGLGYNHEKPLLFFCPRWQNPKHLQIWYPVCVQSCPEEGEDLVCPMNLKHTTTTTTTTTTTASEDFYHPIQSSMNGGLPYPPYPMNGAYSQYPPQQSYEYPFYRQQPAYPPMIYPPQGPEGHELSYDLPPGAAADPWHSSPGLPSWPAGRQLASGETIIFSDWRGNFTLYRTKSYPSAAFVDMVCKPWDKHLEQQVQKWIDQTPLVNTWATLINSYWPLLVTAGTGIVMSYVYITLLRFRAEMLVQTGMIILVLVPLATGVYFLWCWKSHGQCWGSTGDRLSDGLTALGGVLVGLTFMSISWHLEQDIDLAIDCIEWSCKAVLETPSLKLEPLLALAFRCLVDLFAASVVALILTSDLENDEVRHREYRWIIPPQSLLQIGQMLTIGFWCLWTNWIITAISDFVIMYTTELWAFTGGLTKRGHAPCCSILRGYFACLRYHFGTMVVGGLVVGAAQPFRLFFAVLSTLIKFDRRAVGIISLFCDCVVQVYMDYLEPWCRNAYMDVALNSYSFVQSALHVSWVNNGDFVDTVHVLNGATWLFQLAGLGAITSLGHLQVCVILKYYPGFEDPYSPAYVQNPFLLSICGSAVAFITAFPFMMIFDTVSDTILYVYLVQKMREEREETPTIYTKAWSLAEFVDDFIGLHCLDHDKKDYSMPTFLDDVEERRKQRLEERQGKSQIVAMKYPTGVVNRMESTKLKEEEAVDQAENKGYDESSDTEGSSDRNEPDPKPVQRSAPKRNLKDPLDLGEIPSTVPRHCTDLTWLLMYLIFSTVAVYIAVWVWPLGQPTALLKLADWQGVHCGLSRNRGKPLLYFCPRHEGSTNLQMWYPICVSTCPQGEKLLCPKNLRHTTTTSTTTQLTTTTTEDFYHAIQDSKNGGLPYPPYPMTGAYSQYPPRQSFQYPYYRPSSNYAPVIYPRAHASGPPEDWGSPEMNYALPPAAKSEYPWLPRKADDSKAARAPHTPHADATADADAKRSLPPGAMTTDPWSMSPRRLGQSVNNDVVHSDWRGNFTLHILSSYPSAPFVDMVCKPWVTELEEQVRDWIDETPLVNTWATLINSYWPLLVAAGTGVVMSYVYITLLRFRAAMLVQLGMVMLFLGPLTTGAYYMWCWKHDGYCWGSTGSKLSDGSVGLSGLVIGITFMMISWRLQQDIRLASTCIEFSCKAVLETPSLKLEPVLALCCRGLVDVASAAVVAMILTCDLQNDEVRRREFHWIVPPQSWQQIGMLTVIAWWCMWTNMIITAMADFVIMYTTELWVFAGGLTKRGGHAPCCSILRGYYVCLRYHFGTMVVGGLVVGCLQPIRLAFGLMAGLVSFDRNSVGLVSCFCDCVVQVYRNSLEPWCRNAYMDVALNSRCFHESAWHVSWVNAKFMTAVNILNGATWLFQLAGLGAITSLGHLQTCVIIKYYPGFEDPYSPDYVQNPFLLSICGSVVAFTMAFPFMMIFDTVSDTVLFAYIVQKMREEKEKVPTVYSRACGFIERVDDFIGLGCVEHDHTDYSMPKFLLSEFDEEAVEVGLVDPTK</sequence>
<comment type="subcellular location">
    <subcellularLocation>
        <location evidence="1">Membrane</location>
        <topology evidence="1">Multi-pass membrane protein</topology>
    </subcellularLocation>
</comment>
<keyword evidence="6" id="KW-0325">Glycoprotein</keyword>
<dbReference type="PANTHER" id="PTHR12385:SF14">
    <property type="entry name" value="CHOLINE TRANSPORTER-LIKE 2"/>
    <property type="match status" value="1"/>
</dbReference>
<feature type="transmembrane region" description="Helical" evidence="8">
    <location>
        <begin position="1537"/>
        <end position="1570"/>
    </location>
</feature>
<organism evidence="9 10">
    <name type="scientific">Durusdinium trenchii</name>
    <dbReference type="NCBI Taxonomy" id="1381693"/>
    <lineage>
        <taxon>Eukaryota</taxon>
        <taxon>Sar</taxon>
        <taxon>Alveolata</taxon>
        <taxon>Dinophyceae</taxon>
        <taxon>Suessiales</taxon>
        <taxon>Symbiodiniaceae</taxon>
        <taxon>Durusdinium</taxon>
    </lineage>
</organism>
<feature type="transmembrane region" description="Helical" evidence="8">
    <location>
        <begin position="76"/>
        <end position="97"/>
    </location>
</feature>
<keyword evidence="5 8" id="KW-0472">Membrane</keyword>
<comment type="caution">
    <text evidence="9">The sequence shown here is derived from an EMBL/GenBank/DDBJ whole genome shotgun (WGS) entry which is preliminary data.</text>
</comment>
<evidence type="ECO:0000256" key="2">
    <source>
        <dbReference type="ARBA" id="ARBA00007168"/>
    </source>
</evidence>
<feature type="transmembrane region" description="Helical" evidence="8">
    <location>
        <begin position="875"/>
        <end position="896"/>
    </location>
</feature>
<reference evidence="9 10" key="1">
    <citation type="submission" date="2024-02" db="EMBL/GenBank/DDBJ databases">
        <authorList>
            <person name="Chen Y."/>
            <person name="Shah S."/>
            <person name="Dougan E. K."/>
            <person name="Thang M."/>
            <person name="Chan C."/>
        </authorList>
    </citation>
    <scope>NUCLEOTIDE SEQUENCE [LARGE SCALE GENOMIC DNA]</scope>
</reference>
<dbReference type="Proteomes" id="UP001642464">
    <property type="component" value="Unassembled WGS sequence"/>
</dbReference>
<dbReference type="Pfam" id="PF04515">
    <property type="entry name" value="Choline_transpo"/>
    <property type="match status" value="2"/>
</dbReference>
<feature type="transmembrane region" description="Helical" evidence="8">
    <location>
        <begin position="331"/>
        <end position="352"/>
    </location>
</feature>
<evidence type="ECO:0000256" key="8">
    <source>
        <dbReference type="SAM" id="Phobius"/>
    </source>
</evidence>
<feature type="transmembrane region" description="Helical" evidence="8">
    <location>
        <begin position="1243"/>
        <end position="1260"/>
    </location>
</feature>
<feature type="transmembrane region" description="Helical" evidence="8">
    <location>
        <begin position="400"/>
        <end position="419"/>
    </location>
</feature>
<keyword evidence="10" id="KW-1185">Reference proteome</keyword>
<feature type="transmembrane region" description="Helical" evidence="8">
    <location>
        <begin position="694"/>
        <end position="727"/>
    </location>
</feature>
<accession>A0ABP0JNY7</accession>
<dbReference type="PANTHER" id="PTHR12385">
    <property type="entry name" value="CHOLINE TRANSPORTER-LIKE (SLC FAMILY 44)"/>
    <property type="match status" value="1"/>
</dbReference>
<gene>
    <name evidence="9" type="ORF">SCF082_LOCUS13020</name>
</gene>
<proteinExistence type="inferred from homology"/>
<feature type="region of interest" description="Disordered" evidence="7">
    <location>
        <begin position="1064"/>
        <end position="1106"/>
    </location>
</feature>
<feature type="transmembrane region" description="Helical" evidence="8">
    <location>
        <begin position="358"/>
        <end position="380"/>
    </location>
</feature>
<feature type="compositionally biased region" description="Basic and acidic residues" evidence="7">
    <location>
        <begin position="835"/>
        <end position="845"/>
    </location>
</feature>
<feature type="transmembrane region" description="Helical" evidence="8">
    <location>
        <begin position="554"/>
        <end position="576"/>
    </location>
</feature>
<feature type="transmembrane region" description="Helical" evidence="8">
    <location>
        <begin position="491"/>
        <end position="512"/>
    </location>
</feature>